<keyword evidence="1" id="KW-0328">Glycosyltransferase</keyword>
<dbReference type="Pfam" id="PF00535">
    <property type="entry name" value="Glycos_transf_2"/>
    <property type="match status" value="1"/>
</dbReference>
<keyword evidence="2" id="KW-1133">Transmembrane helix</keyword>
<protein>
    <recommendedName>
        <fullName evidence="7">Glycosyltransferase</fullName>
    </recommendedName>
</protein>
<feature type="domain" description="Glycosyl transferase family 1" evidence="3">
    <location>
        <begin position="1225"/>
        <end position="1294"/>
    </location>
</feature>
<feature type="domain" description="Glycosyltransferase 2-like" evidence="4">
    <location>
        <begin position="1459"/>
        <end position="1623"/>
    </location>
</feature>
<dbReference type="SUPFAM" id="SSF53756">
    <property type="entry name" value="UDP-Glycosyltransferase/glycogen phosphorylase"/>
    <property type="match status" value="2"/>
</dbReference>
<dbReference type="InterPro" id="IPR050683">
    <property type="entry name" value="Bact_Polysacc_Export_ATP-bd"/>
</dbReference>
<dbReference type="CDD" id="cd04179">
    <property type="entry name" value="DPM_DPG-synthase_like"/>
    <property type="match status" value="1"/>
</dbReference>
<keyword evidence="2" id="KW-0812">Transmembrane</keyword>
<dbReference type="SUPFAM" id="SSF53448">
    <property type="entry name" value="Nucleotide-diphospho-sugar transferases"/>
    <property type="match status" value="2"/>
</dbReference>
<sequence>MIKVDGISKSFRLPTENTTSLKRTIVNYFQGIKGYKEQRVLRDISFEVKKGDFFGVVGRNGSGVGFNPELSGKENVYLNGALLGFSTAEIDNMYDDIVEFAELSDFMNQKLKNYSSDEVLAVGDEAFQRKCNDYFMQARENKKTIILVTHSMAAVRKYCNKAMMIDKGEVKIIGTPEDVANQYSLSNVLDSGAATVIEGNEVDNATEEKEETKLIKNLKVEMLSDTIIDNDNSLVEFTVTYDVIDDMRTYVAFSMIDIDKNVWVYNDNSYDDMTSAKGQKKISYKCNLNSINGCTLKLNVSIRNDDDEPCAFADKENTPVIIVAKKDNMSKSERISSSGILKRNGSWSPKVSPYKKTELISQDNEGICVVRNKGLAWAKDRLTDLINHLDGVTNHVHNQEHDLDDLSDTIEALKREILERLNVEKELVSENESLITTNTELLNDKQHLSNVISLASQRKKNNYDNPSRVLVFVIYEDQEKLQQYKLVFLKALAEMVDDVLIVVNGTLPDEDILELSEIGQVELRSNKGYDTAAFRYGINYFGKERLSKYDQLLLVNDTNVGPIGDISVAFSKMAERRLDFWGISYEKSLLEYDGFYEYWKELGDTDSRDKAIGKHETVFTKHFEDLGFKHGALNENNVDSPMYIHPLRMVKEGVPVVKYTAFSNYNNDKFAWQGLIRETEIPDLIEYIRTETEYPIEIIEKIMDDVKNKKVKEHILIIDGVENAIPQLTKYRVQNKIEQLESLGYNVQSINLSSFQMRYAEHARHIIIYRAPLDNKLIELIHLAQKHDKAVLYDIDDLVIDTKYTDQLTYVKELSVSEKQNYDGSVVSYGEMLGLCDGSITHNENFELIKGAIIKLLKKYNNLELHLVGHLDLPTDLRPYNDRIKLHPFVSWQKLPKLISDVDINLAPLVNSIFNEAKSEIKWIEASLVKVPTVASNIGSFKEMILDNETGILVEDDEWYSKLEQMIQSMELRRTIAENAHEYVLEHCTTNHKIDELVGIFLMPIARVPDEKSHARMAWGILYEKTDDSFQWQKIDNTYGEIDTEAYNQLFSQKVDFSNEKFKISLPPKRIMQLPQLFAMALLLAFSIFYLKDKGGITNFAQIPMWLIFIDIAVLTILLMKNEPYELNKGYAIEGYKVINVAPTYQDISENEYSKKFTECGIDCILINSQRWWWEDAPGHLFGTERAMAAALTDVSHFWLVHEFPENEFAYYGEKLDFIDAYSTEIFAVNAMETFGLVYVEALLSGVPVVLSDNPGHLSAFEMFEFGHMYQTGNIEELAAIIEKTLKNYQEEQAEALRFVEKAKDIYKLSVVYNEIIEEIDNGTQKQKNPIRHISSLLTLDEGKSGGIGKDWNNALSFVSTPYATIAHQDDVYLADYGELVIRGFEMRFKFDETLKMTLDWDAWERIMKQEGRIRYISKKLMFHRIHEDSETTNNTIDKTREIEEQLLDGKMKTNKILLIIPAYNEAAGIADVIRKVEEYRQSCHYDLDYVVINDGSTDNEEEILQENNINHIELVYNLGIGGAVQTGYKYALNEGYDIAVQFDGDGQHDINSLNKLIDPIIENQADFTVGSRFVSDSDSTFKSSGARQLGIKILSNLIRILTGVNIKDVTSGYRAGNRKIIQQFVDRYPSQYPEPESYMYLIANKSRIKEVGVKMFERETGDGPVLKDYQKLVKDYQLEDIVKLNGRIKLSDLDDYYKVASIGVDSLGRHRSGVTYNSSLKGKEYLAKGLPIISGVKTDLDDKNLPFYYRVPNDNSPVNIFALVDWYDGLILGKSKNKLSTEIYSYGENNFTFS</sequence>
<feature type="transmembrane region" description="Helical" evidence="2">
    <location>
        <begin position="1103"/>
        <end position="1120"/>
    </location>
</feature>
<keyword evidence="1" id="KW-0808">Transferase</keyword>
<dbReference type="PANTHER" id="PTHR46743">
    <property type="entry name" value="TEICHOIC ACIDS EXPORT ATP-BINDING PROTEIN TAGH"/>
    <property type="match status" value="1"/>
</dbReference>
<dbReference type="InterPro" id="IPR027417">
    <property type="entry name" value="P-loop_NTPase"/>
</dbReference>
<gene>
    <name evidence="5" type="ORF">HW555_014335</name>
</gene>
<dbReference type="Gene3D" id="3.90.550.10">
    <property type="entry name" value="Spore Coat Polysaccharide Biosynthesis Protein SpsA, Chain A"/>
    <property type="match status" value="1"/>
</dbReference>
<dbReference type="PANTHER" id="PTHR46743:SF2">
    <property type="entry name" value="TEICHOIC ACIDS EXPORT ATP-BINDING PROTEIN TAGH"/>
    <property type="match status" value="1"/>
</dbReference>
<evidence type="ECO:0000256" key="1">
    <source>
        <dbReference type="ARBA" id="ARBA00022676"/>
    </source>
</evidence>
<dbReference type="InterPro" id="IPR007739">
    <property type="entry name" value="RgpF"/>
</dbReference>
<dbReference type="Gene3D" id="3.40.50.2000">
    <property type="entry name" value="Glycogen Phosphorylase B"/>
    <property type="match status" value="2"/>
</dbReference>
<dbReference type="InterPro" id="IPR029044">
    <property type="entry name" value="Nucleotide-diphossugar_trans"/>
</dbReference>
<evidence type="ECO:0000259" key="4">
    <source>
        <dbReference type="Pfam" id="PF00535"/>
    </source>
</evidence>
<dbReference type="Pfam" id="PF00534">
    <property type="entry name" value="Glycos_transf_1"/>
    <property type="match status" value="1"/>
</dbReference>
<reference evidence="5" key="1">
    <citation type="submission" date="2020-08" db="EMBL/GenBank/DDBJ databases">
        <title>Spodoptera exigua strain:BAW_Kor-Di-RS1 Genome sequencing and assembly.</title>
        <authorList>
            <person name="Kim J."/>
            <person name="Nam H.Y."/>
            <person name="Kwon M."/>
            <person name="Choi J.H."/>
            <person name="Cho S.R."/>
            <person name="Kim G.-H."/>
        </authorList>
    </citation>
    <scope>NUCLEOTIDE SEQUENCE</scope>
    <source>
        <strain evidence="5">BAW_Kor-Di-RS1</strain>
        <tissue evidence="5">Whole-body</tissue>
    </source>
</reference>
<dbReference type="InterPro" id="IPR001173">
    <property type="entry name" value="Glyco_trans_2-like"/>
</dbReference>
<feature type="non-terminal residue" evidence="5">
    <location>
        <position position="1795"/>
    </location>
</feature>
<proteinExistence type="predicted"/>
<evidence type="ECO:0000313" key="6">
    <source>
        <dbReference type="Proteomes" id="UP000648187"/>
    </source>
</evidence>
<comment type="caution">
    <text evidence="5">The sequence shown here is derived from an EMBL/GenBank/DDBJ whole genome shotgun (WGS) entry which is preliminary data.</text>
</comment>
<feature type="transmembrane region" description="Helical" evidence="2">
    <location>
        <begin position="1071"/>
        <end position="1091"/>
    </location>
</feature>
<keyword evidence="6" id="KW-1185">Reference proteome</keyword>
<name>A0A835KXS1_SPOEX</name>
<evidence type="ECO:0000259" key="3">
    <source>
        <dbReference type="Pfam" id="PF00534"/>
    </source>
</evidence>
<accession>A0A835KXS1</accession>
<organism evidence="5 6">
    <name type="scientific">Spodoptera exigua</name>
    <name type="common">Beet armyworm</name>
    <name type="synonym">Noctua fulgens</name>
    <dbReference type="NCBI Taxonomy" id="7107"/>
    <lineage>
        <taxon>Eukaryota</taxon>
        <taxon>Metazoa</taxon>
        <taxon>Ecdysozoa</taxon>
        <taxon>Arthropoda</taxon>
        <taxon>Hexapoda</taxon>
        <taxon>Insecta</taxon>
        <taxon>Pterygota</taxon>
        <taxon>Neoptera</taxon>
        <taxon>Endopterygota</taxon>
        <taxon>Lepidoptera</taxon>
        <taxon>Glossata</taxon>
        <taxon>Ditrysia</taxon>
        <taxon>Noctuoidea</taxon>
        <taxon>Noctuidae</taxon>
        <taxon>Amphipyrinae</taxon>
        <taxon>Spodoptera</taxon>
    </lineage>
</organism>
<keyword evidence="2" id="KW-0472">Membrane</keyword>
<evidence type="ECO:0008006" key="7">
    <source>
        <dbReference type="Google" id="ProtNLM"/>
    </source>
</evidence>
<dbReference type="Proteomes" id="UP000648187">
    <property type="component" value="Unassembled WGS sequence"/>
</dbReference>
<dbReference type="SUPFAM" id="SSF52540">
    <property type="entry name" value="P-loop containing nucleoside triphosphate hydrolases"/>
    <property type="match status" value="1"/>
</dbReference>
<evidence type="ECO:0000256" key="2">
    <source>
        <dbReference type="SAM" id="Phobius"/>
    </source>
</evidence>
<dbReference type="GO" id="GO:0016757">
    <property type="term" value="F:glycosyltransferase activity"/>
    <property type="evidence" value="ECO:0007669"/>
    <property type="project" value="UniProtKB-KW"/>
</dbReference>
<dbReference type="Pfam" id="PF05045">
    <property type="entry name" value="RgpF"/>
    <property type="match status" value="1"/>
</dbReference>
<dbReference type="InterPro" id="IPR001296">
    <property type="entry name" value="Glyco_trans_1"/>
</dbReference>
<evidence type="ECO:0000313" key="5">
    <source>
        <dbReference type="EMBL" id="KAF9404436.1"/>
    </source>
</evidence>
<dbReference type="Pfam" id="PF13692">
    <property type="entry name" value="Glyco_trans_1_4"/>
    <property type="match status" value="1"/>
</dbReference>
<dbReference type="Gene3D" id="3.40.50.300">
    <property type="entry name" value="P-loop containing nucleotide triphosphate hydrolases"/>
    <property type="match status" value="2"/>
</dbReference>
<dbReference type="EMBL" id="JACKWZ010000984">
    <property type="protein sequence ID" value="KAF9404436.1"/>
    <property type="molecule type" value="Genomic_DNA"/>
</dbReference>